<keyword evidence="2" id="KW-1185">Reference proteome</keyword>
<sequence>MGRSFVGDRRSEDTMFTRESTAIELIDATVITALCGDLIFLTAVLGGTVGTILNAVVSSVFANSSA</sequence>
<evidence type="ECO:0000313" key="1">
    <source>
        <dbReference type="EMBL" id="EXB56664.1"/>
    </source>
</evidence>
<accession>W9QWW2</accession>
<organism evidence="1 2">
    <name type="scientific">Morus notabilis</name>
    <dbReference type="NCBI Taxonomy" id="981085"/>
    <lineage>
        <taxon>Eukaryota</taxon>
        <taxon>Viridiplantae</taxon>
        <taxon>Streptophyta</taxon>
        <taxon>Embryophyta</taxon>
        <taxon>Tracheophyta</taxon>
        <taxon>Spermatophyta</taxon>
        <taxon>Magnoliopsida</taxon>
        <taxon>eudicotyledons</taxon>
        <taxon>Gunneridae</taxon>
        <taxon>Pentapetalae</taxon>
        <taxon>rosids</taxon>
        <taxon>fabids</taxon>
        <taxon>Rosales</taxon>
        <taxon>Moraceae</taxon>
        <taxon>Moreae</taxon>
        <taxon>Morus</taxon>
    </lineage>
</organism>
<name>W9QWW2_9ROSA</name>
<evidence type="ECO:0000313" key="2">
    <source>
        <dbReference type="Proteomes" id="UP000030645"/>
    </source>
</evidence>
<reference evidence="2" key="1">
    <citation type="submission" date="2013-01" db="EMBL/GenBank/DDBJ databases">
        <title>Draft Genome Sequence of a Mulberry Tree, Morus notabilis C.K. Schneid.</title>
        <authorList>
            <person name="He N."/>
            <person name="Zhao S."/>
        </authorList>
    </citation>
    <scope>NUCLEOTIDE SEQUENCE</scope>
</reference>
<proteinExistence type="predicted"/>
<dbReference type="AlphaFoldDB" id="W9QWW2"/>
<dbReference type="Proteomes" id="UP000030645">
    <property type="component" value="Unassembled WGS sequence"/>
</dbReference>
<gene>
    <name evidence="1" type="ORF">L484_004269</name>
</gene>
<dbReference type="EMBL" id="KE344303">
    <property type="protein sequence ID" value="EXB56664.1"/>
    <property type="molecule type" value="Genomic_DNA"/>
</dbReference>
<protein>
    <submittedName>
        <fullName evidence="1">Uncharacterized protein</fullName>
    </submittedName>
</protein>